<proteinExistence type="predicted"/>
<organism evidence="1">
    <name type="scientific">Siphoviridae sp. ctTic26</name>
    <dbReference type="NCBI Taxonomy" id="2823583"/>
    <lineage>
        <taxon>Viruses</taxon>
        <taxon>Duplodnaviria</taxon>
        <taxon>Heunggongvirae</taxon>
        <taxon>Uroviricota</taxon>
        <taxon>Caudoviricetes</taxon>
    </lineage>
</organism>
<evidence type="ECO:0000313" key="1">
    <source>
        <dbReference type="EMBL" id="DAD68427.1"/>
    </source>
</evidence>
<protein>
    <submittedName>
        <fullName evidence="1">Uncharacterized protein</fullName>
    </submittedName>
</protein>
<dbReference type="EMBL" id="BK014701">
    <property type="protein sequence ID" value="DAD68427.1"/>
    <property type="molecule type" value="Genomic_DNA"/>
</dbReference>
<name>A0A8S5LEZ9_9CAUD</name>
<sequence>MPEIEGIYYETEEDYYMILDELYKYGKEAI</sequence>
<reference evidence="1" key="1">
    <citation type="journal article" date="2021" name="Proc. Natl. Acad. Sci. U.S.A.">
        <title>A Catalog of Tens of Thousands of Viruses from Human Metagenomes Reveals Hidden Associations with Chronic Diseases.</title>
        <authorList>
            <person name="Tisza M.J."/>
            <person name="Buck C.B."/>
        </authorList>
    </citation>
    <scope>NUCLEOTIDE SEQUENCE</scope>
    <source>
        <strain evidence="1">CtTic26</strain>
    </source>
</reference>
<accession>A0A8S5LEZ9</accession>